<proteinExistence type="predicted"/>
<protein>
    <submittedName>
        <fullName evidence="1">Uncharacterized protein</fullName>
    </submittedName>
</protein>
<reference evidence="1 2" key="1">
    <citation type="submission" date="2014-04" db="EMBL/GenBank/DDBJ databases">
        <authorList>
            <consortium name="DOE Joint Genome Institute"/>
            <person name="Kuo A."/>
            <person name="Gay G."/>
            <person name="Dore J."/>
            <person name="Kohler A."/>
            <person name="Nagy L.G."/>
            <person name="Floudas D."/>
            <person name="Copeland A."/>
            <person name="Barry K.W."/>
            <person name="Cichocki N."/>
            <person name="Veneault-Fourrey C."/>
            <person name="LaButti K."/>
            <person name="Lindquist E.A."/>
            <person name="Lipzen A."/>
            <person name="Lundell T."/>
            <person name="Morin E."/>
            <person name="Murat C."/>
            <person name="Sun H."/>
            <person name="Tunlid A."/>
            <person name="Henrissat B."/>
            <person name="Grigoriev I.V."/>
            <person name="Hibbett D.S."/>
            <person name="Martin F."/>
            <person name="Nordberg H.P."/>
            <person name="Cantor M.N."/>
            <person name="Hua S.X."/>
        </authorList>
    </citation>
    <scope>NUCLEOTIDE SEQUENCE [LARGE SCALE GENOMIC DNA]</scope>
    <source>
        <strain evidence="2">h7</strain>
    </source>
</reference>
<organism evidence="1 2">
    <name type="scientific">Hebeloma cylindrosporum</name>
    <dbReference type="NCBI Taxonomy" id="76867"/>
    <lineage>
        <taxon>Eukaryota</taxon>
        <taxon>Fungi</taxon>
        <taxon>Dikarya</taxon>
        <taxon>Basidiomycota</taxon>
        <taxon>Agaricomycotina</taxon>
        <taxon>Agaricomycetes</taxon>
        <taxon>Agaricomycetidae</taxon>
        <taxon>Agaricales</taxon>
        <taxon>Agaricineae</taxon>
        <taxon>Hymenogastraceae</taxon>
        <taxon>Hebeloma</taxon>
    </lineage>
</organism>
<dbReference type="EMBL" id="KN831778">
    <property type="protein sequence ID" value="KIM42309.1"/>
    <property type="molecule type" value="Genomic_DNA"/>
</dbReference>
<dbReference type="HOGENOM" id="CLU_3068895_0_0_1"/>
<sequence>MLSWTIYDTYENQKRKIYVQILWQCYLEYTTSLAIWHCATTTSRAQTSTIWGS</sequence>
<dbReference type="AlphaFoldDB" id="A0A0C3CDK4"/>
<accession>A0A0C3CDK4</accession>
<gene>
    <name evidence="1" type="ORF">M413DRAFT_444736</name>
</gene>
<evidence type="ECO:0000313" key="1">
    <source>
        <dbReference type="EMBL" id="KIM42309.1"/>
    </source>
</evidence>
<dbReference type="Proteomes" id="UP000053424">
    <property type="component" value="Unassembled WGS sequence"/>
</dbReference>
<evidence type="ECO:0000313" key="2">
    <source>
        <dbReference type="Proteomes" id="UP000053424"/>
    </source>
</evidence>
<keyword evidence="2" id="KW-1185">Reference proteome</keyword>
<name>A0A0C3CDK4_HEBCY</name>
<reference evidence="2" key="2">
    <citation type="submission" date="2015-01" db="EMBL/GenBank/DDBJ databases">
        <title>Evolutionary Origins and Diversification of the Mycorrhizal Mutualists.</title>
        <authorList>
            <consortium name="DOE Joint Genome Institute"/>
            <consortium name="Mycorrhizal Genomics Consortium"/>
            <person name="Kohler A."/>
            <person name="Kuo A."/>
            <person name="Nagy L.G."/>
            <person name="Floudas D."/>
            <person name="Copeland A."/>
            <person name="Barry K.W."/>
            <person name="Cichocki N."/>
            <person name="Veneault-Fourrey C."/>
            <person name="LaButti K."/>
            <person name="Lindquist E.A."/>
            <person name="Lipzen A."/>
            <person name="Lundell T."/>
            <person name="Morin E."/>
            <person name="Murat C."/>
            <person name="Riley R."/>
            <person name="Ohm R."/>
            <person name="Sun H."/>
            <person name="Tunlid A."/>
            <person name="Henrissat B."/>
            <person name="Grigoriev I.V."/>
            <person name="Hibbett D.S."/>
            <person name="Martin F."/>
        </authorList>
    </citation>
    <scope>NUCLEOTIDE SEQUENCE [LARGE SCALE GENOMIC DNA]</scope>
    <source>
        <strain evidence="2">h7</strain>
    </source>
</reference>